<dbReference type="AlphaFoldDB" id="A0A392UZZ8"/>
<proteinExistence type="predicted"/>
<dbReference type="EMBL" id="LXQA011022585">
    <property type="protein sequence ID" value="MCI81586.1"/>
    <property type="molecule type" value="Genomic_DNA"/>
</dbReference>
<accession>A0A392UZZ8</accession>
<name>A0A392UZZ8_9FABA</name>
<reference evidence="1 2" key="1">
    <citation type="journal article" date="2018" name="Front. Plant Sci.">
        <title>Red Clover (Trifolium pratense) and Zigzag Clover (T. medium) - A Picture of Genomic Similarities and Differences.</title>
        <authorList>
            <person name="Dluhosova J."/>
            <person name="Istvanek J."/>
            <person name="Nedelnik J."/>
            <person name="Repkova J."/>
        </authorList>
    </citation>
    <scope>NUCLEOTIDE SEQUENCE [LARGE SCALE GENOMIC DNA]</scope>
    <source>
        <strain evidence="2">cv. 10/8</strain>
        <tissue evidence="1">Leaf</tissue>
    </source>
</reference>
<evidence type="ECO:0000313" key="1">
    <source>
        <dbReference type="EMBL" id="MCI81586.1"/>
    </source>
</evidence>
<keyword evidence="2" id="KW-1185">Reference proteome</keyword>
<protein>
    <submittedName>
        <fullName evidence="1">Uncharacterized protein</fullName>
    </submittedName>
</protein>
<feature type="non-terminal residue" evidence="1">
    <location>
        <position position="1"/>
    </location>
</feature>
<dbReference type="Proteomes" id="UP000265520">
    <property type="component" value="Unassembled WGS sequence"/>
</dbReference>
<sequence>IAFHDLLSPSQVALQLIQNCLSLQQFIPHSWDIIWLCTVSDDGWSFSAI</sequence>
<organism evidence="1 2">
    <name type="scientific">Trifolium medium</name>
    <dbReference type="NCBI Taxonomy" id="97028"/>
    <lineage>
        <taxon>Eukaryota</taxon>
        <taxon>Viridiplantae</taxon>
        <taxon>Streptophyta</taxon>
        <taxon>Embryophyta</taxon>
        <taxon>Tracheophyta</taxon>
        <taxon>Spermatophyta</taxon>
        <taxon>Magnoliopsida</taxon>
        <taxon>eudicotyledons</taxon>
        <taxon>Gunneridae</taxon>
        <taxon>Pentapetalae</taxon>
        <taxon>rosids</taxon>
        <taxon>fabids</taxon>
        <taxon>Fabales</taxon>
        <taxon>Fabaceae</taxon>
        <taxon>Papilionoideae</taxon>
        <taxon>50 kb inversion clade</taxon>
        <taxon>NPAAA clade</taxon>
        <taxon>Hologalegina</taxon>
        <taxon>IRL clade</taxon>
        <taxon>Trifolieae</taxon>
        <taxon>Trifolium</taxon>
    </lineage>
</organism>
<evidence type="ECO:0000313" key="2">
    <source>
        <dbReference type="Proteomes" id="UP000265520"/>
    </source>
</evidence>
<comment type="caution">
    <text evidence="1">The sequence shown here is derived from an EMBL/GenBank/DDBJ whole genome shotgun (WGS) entry which is preliminary data.</text>
</comment>